<dbReference type="AlphaFoldDB" id="A0A8H7KM80"/>
<dbReference type="Proteomes" id="UP000629468">
    <property type="component" value="Unassembled WGS sequence"/>
</dbReference>
<evidence type="ECO:0000313" key="3">
    <source>
        <dbReference type="Proteomes" id="UP000629468"/>
    </source>
</evidence>
<reference evidence="2 3" key="1">
    <citation type="journal article" name="Sci. Rep.">
        <title>Telomere-to-telomere assembled and centromere annotated genomes of the two main subspecies of the button mushroom Agaricus bisporus reveal especially polymorphic chromosome ends.</title>
        <authorList>
            <person name="Sonnenberg A.S.M."/>
            <person name="Sedaghat-Telgerd N."/>
            <person name="Lavrijssen B."/>
            <person name="Ohm R.A."/>
            <person name="Hendrickx P.M."/>
            <person name="Scholtmeijer K."/>
            <person name="Baars J.J.P."/>
            <person name="van Peer A."/>
        </authorList>
    </citation>
    <scope>NUCLEOTIDE SEQUENCE [LARGE SCALE GENOMIC DNA]</scope>
    <source>
        <strain evidence="2 3">H119_p4</strain>
    </source>
</reference>
<dbReference type="SUPFAM" id="SSF54160">
    <property type="entry name" value="Chromo domain-like"/>
    <property type="match status" value="1"/>
</dbReference>
<proteinExistence type="predicted"/>
<feature type="domain" description="Chromo" evidence="1">
    <location>
        <begin position="203"/>
        <end position="255"/>
    </location>
</feature>
<evidence type="ECO:0000259" key="1">
    <source>
        <dbReference type="SMART" id="SM00298"/>
    </source>
</evidence>
<dbReference type="InterPro" id="IPR016197">
    <property type="entry name" value="Chromo-like_dom_sf"/>
</dbReference>
<evidence type="ECO:0000313" key="2">
    <source>
        <dbReference type="EMBL" id="KAF7785202.1"/>
    </source>
</evidence>
<protein>
    <recommendedName>
        <fullName evidence="1">Chromo domain-containing protein</fullName>
    </recommendedName>
</protein>
<accession>A0A8H7KM80</accession>
<dbReference type="GO" id="GO:0006338">
    <property type="term" value="P:chromatin remodeling"/>
    <property type="evidence" value="ECO:0007669"/>
    <property type="project" value="UniProtKB-ARBA"/>
</dbReference>
<sequence length="258" mass="29344">MAVDNHHKGWVAALPRIRFMMMNTVNTSTGYSGFYLRRWMSPRLIPPIIKDPIDDNNESPFQFVECLTLDVGTASDNLLNSKVNQSDQANKHRLPNILYSVGDQVLLSTKNLSVDEHGDLLPPTRKLRPKFVGPFKIRHVDFDHSTVSLEMPGPANKCKTFHFSLIKPYQAFLDDEDSTSPPPLNAQEPLPQPPVKITKTGNEHYIKDLIAHKRSGRGWCFLVRWQGFSEDHNECMTFSALKHTHALDNYLKRNGPLS</sequence>
<dbReference type="EMBL" id="JABXXO010000001">
    <property type="protein sequence ID" value="KAF7785202.1"/>
    <property type="molecule type" value="Genomic_DNA"/>
</dbReference>
<dbReference type="Gene3D" id="2.40.50.40">
    <property type="match status" value="1"/>
</dbReference>
<name>A0A8H7KM80_AGABI</name>
<dbReference type="SMART" id="SM00298">
    <property type="entry name" value="CHROMO"/>
    <property type="match status" value="1"/>
</dbReference>
<dbReference type="InterPro" id="IPR000953">
    <property type="entry name" value="Chromo/chromo_shadow_dom"/>
</dbReference>
<organism evidence="2 3">
    <name type="scientific">Agaricus bisporus var. burnettii</name>
    <dbReference type="NCBI Taxonomy" id="192524"/>
    <lineage>
        <taxon>Eukaryota</taxon>
        <taxon>Fungi</taxon>
        <taxon>Dikarya</taxon>
        <taxon>Basidiomycota</taxon>
        <taxon>Agaricomycotina</taxon>
        <taxon>Agaricomycetes</taxon>
        <taxon>Agaricomycetidae</taxon>
        <taxon>Agaricales</taxon>
        <taxon>Agaricineae</taxon>
        <taxon>Agaricaceae</taxon>
        <taxon>Agaricus</taxon>
    </lineage>
</organism>
<gene>
    <name evidence="2" type="ORF">Agabi119p4_1367</name>
</gene>
<comment type="caution">
    <text evidence="2">The sequence shown here is derived from an EMBL/GenBank/DDBJ whole genome shotgun (WGS) entry which is preliminary data.</text>
</comment>